<dbReference type="SUPFAM" id="SSF55785">
    <property type="entry name" value="PYP-like sensor domain (PAS domain)"/>
    <property type="match status" value="1"/>
</dbReference>
<evidence type="ECO:0000256" key="1">
    <source>
        <dbReference type="ARBA" id="ARBA00000085"/>
    </source>
</evidence>
<keyword evidence="3" id="KW-0597">Phosphoprotein</keyword>
<dbReference type="PRINTS" id="PR00344">
    <property type="entry name" value="BCTRLSENSOR"/>
</dbReference>
<dbReference type="InterPro" id="IPR005467">
    <property type="entry name" value="His_kinase_dom"/>
</dbReference>
<dbReference type="Pfam" id="PF08448">
    <property type="entry name" value="PAS_4"/>
    <property type="match status" value="1"/>
</dbReference>
<dbReference type="EMBL" id="JAGKQQ010000001">
    <property type="protein sequence ID" value="MBP3959857.1"/>
    <property type="molecule type" value="Genomic_DNA"/>
</dbReference>
<dbReference type="InterPro" id="IPR000014">
    <property type="entry name" value="PAS"/>
</dbReference>
<feature type="domain" description="Histidine kinase" evidence="5">
    <location>
        <begin position="189"/>
        <end position="402"/>
    </location>
</feature>
<dbReference type="SMART" id="SM00387">
    <property type="entry name" value="HATPase_c"/>
    <property type="match status" value="1"/>
</dbReference>
<dbReference type="Gene3D" id="3.30.450.20">
    <property type="entry name" value="PAS domain"/>
    <property type="match status" value="1"/>
</dbReference>
<gene>
    <name evidence="6" type="ORF">J8F10_31805</name>
</gene>
<dbReference type="Gene3D" id="3.30.565.10">
    <property type="entry name" value="Histidine kinase-like ATPase, C-terminal domain"/>
    <property type="match status" value="1"/>
</dbReference>
<dbReference type="EC" id="2.7.13.3" evidence="2"/>
<dbReference type="InterPro" id="IPR003594">
    <property type="entry name" value="HATPase_dom"/>
</dbReference>
<evidence type="ECO:0000259" key="5">
    <source>
        <dbReference type="PROSITE" id="PS50109"/>
    </source>
</evidence>
<sequence>MGPDVVPIVRADAFELSRLCRYFSERSPQPMVAVEGAAHIVRYFNPAFGRLAGKSSAELIGHPFAEAVPEGGANGCLPLLDRVFRTGEPESLAEQEHRQVVPAHWSYSMWAVLGADEIPVGVVIQVTDATEVAAFRHRTTAMNEALMVSSVRQHELIDAIERGERERQALQAQMFQAQKMESLGVLAGGLAHDLNNMLTPVLGFTELVQNALPIDSPAATMLEFVSGNAQRATDLVGQILAYAGKGQFVIQPVNLSTLVRETSGRLSAAVSAGTELRYELAPDLPPIEGDATQLRQVVVNLVTNASEALGPDRGVVTVRTGPVPAGAPSGMAVFLEVEDSGCGMSASVIEKAFDPFFTTKFTGRGLGLAVVQGVTHGHGGTLEVRSAPDRGSTFRLLLPCTTGAAAALVAPHPLTLGEGP</sequence>
<dbReference type="PROSITE" id="PS50109">
    <property type="entry name" value="HIS_KIN"/>
    <property type="match status" value="1"/>
</dbReference>
<keyword evidence="4" id="KW-0175">Coiled coil</keyword>
<accession>A0ABS5C1K7</accession>
<name>A0ABS5C1K7_9BACT</name>
<dbReference type="InterPro" id="IPR003661">
    <property type="entry name" value="HisK_dim/P_dom"/>
</dbReference>
<dbReference type="PANTHER" id="PTHR43065">
    <property type="entry name" value="SENSOR HISTIDINE KINASE"/>
    <property type="match status" value="1"/>
</dbReference>
<protein>
    <recommendedName>
        <fullName evidence="2">histidine kinase</fullName>
        <ecNumber evidence="2">2.7.13.3</ecNumber>
    </recommendedName>
</protein>
<evidence type="ECO:0000256" key="3">
    <source>
        <dbReference type="ARBA" id="ARBA00022553"/>
    </source>
</evidence>
<dbReference type="PANTHER" id="PTHR43065:SF42">
    <property type="entry name" value="TWO-COMPONENT SENSOR PPRA"/>
    <property type="match status" value="1"/>
</dbReference>
<keyword evidence="7" id="KW-1185">Reference proteome</keyword>
<dbReference type="InterPro" id="IPR036097">
    <property type="entry name" value="HisK_dim/P_sf"/>
</dbReference>
<comment type="caution">
    <text evidence="6">The sequence shown here is derived from an EMBL/GenBank/DDBJ whole genome shotgun (WGS) entry which is preliminary data.</text>
</comment>
<evidence type="ECO:0000313" key="6">
    <source>
        <dbReference type="EMBL" id="MBP3959857.1"/>
    </source>
</evidence>
<evidence type="ECO:0000313" key="7">
    <source>
        <dbReference type="Proteomes" id="UP000676565"/>
    </source>
</evidence>
<dbReference type="CDD" id="cd00082">
    <property type="entry name" value="HisKA"/>
    <property type="match status" value="1"/>
</dbReference>
<evidence type="ECO:0000256" key="4">
    <source>
        <dbReference type="SAM" id="Coils"/>
    </source>
</evidence>
<comment type="catalytic activity">
    <reaction evidence="1">
        <text>ATP + protein L-histidine = ADP + protein N-phospho-L-histidine.</text>
        <dbReference type="EC" id="2.7.13.3"/>
    </reaction>
</comment>
<dbReference type="NCBIfam" id="TIGR00229">
    <property type="entry name" value="sensory_box"/>
    <property type="match status" value="1"/>
</dbReference>
<dbReference type="InterPro" id="IPR036890">
    <property type="entry name" value="HATPase_C_sf"/>
</dbReference>
<dbReference type="Proteomes" id="UP000676565">
    <property type="component" value="Unassembled WGS sequence"/>
</dbReference>
<dbReference type="SUPFAM" id="SSF47384">
    <property type="entry name" value="Homodimeric domain of signal transducing histidine kinase"/>
    <property type="match status" value="1"/>
</dbReference>
<proteinExistence type="predicted"/>
<dbReference type="InterPro" id="IPR035965">
    <property type="entry name" value="PAS-like_dom_sf"/>
</dbReference>
<organism evidence="6 7">
    <name type="scientific">Gemmata palustris</name>
    <dbReference type="NCBI Taxonomy" id="2822762"/>
    <lineage>
        <taxon>Bacteria</taxon>
        <taxon>Pseudomonadati</taxon>
        <taxon>Planctomycetota</taxon>
        <taxon>Planctomycetia</taxon>
        <taxon>Gemmatales</taxon>
        <taxon>Gemmataceae</taxon>
        <taxon>Gemmata</taxon>
    </lineage>
</organism>
<dbReference type="InterPro" id="IPR004358">
    <property type="entry name" value="Sig_transdc_His_kin-like_C"/>
</dbReference>
<dbReference type="RefSeq" id="WP_210660699.1">
    <property type="nucleotide sequence ID" value="NZ_JAGKQQ010000001.1"/>
</dbReference>
<dbReference type="SUPFAM" id="SSF55874">
    <property type="entry name" value="ATPase domain of HSP90 chaperone/DNA topoisomerase II/histidine kinase"/>
    <property type="match status" value="1"/>
</dbReference>
<dbReference type="Pfam" id="PF02518">
    <property type="entry name" value="HATPase_c"/>
    <property type="match status" value="1"/>
</dbReference>
<dbReference type="InterPro" id="IPR013656">
    <property type="entry name" value="PAS_4"/>
</dbReference>
<dbReference type="Gene3D" id="1.10.287.130">
    <property type="match status" value="1"/>
</dbReference>
<feature type="coiled-coil region" evidence="4">
    <location>
        <begin position="153"/>
        <end position="180"/>
    </location>
</feature>
<dbReference type="CDD" id="cd00130">
    <property type="entry name" value="PAS"/>
    <property type="match status" value="1"/>
</dbReference>
<evidence type="ECO:0000256" key="2">
    <source>
        <dbReference type="ARBA" id="ARBA00012438"/>
    </source>
</evidence>
<reference evidence="6 7" key="1">
    <citation type="submission" date="2021-04" db="EMBL/GenBank/DDBJ databases">
        <authorList>
            <person name="Ivanova A."/>
        </authorList>
    </citation>
    <scope>NUCLEOTIDE SEQUENCE [LARGE SCALE GENOMIC DNA]</scope>
    <source>
        <strain evidence="6 7">G18</strain>
    </source>
</reference>